<reference evidence="1 2" key="1">
    <citation type="submission" date="2023-11" db="EMBL/GenBank/DDBJ databases">
        <title>Halocaridina rubra genome assembly.</title>
        <authorList>
            <person name="Smith C."/>
        </authorList>
    </citation>
    <scope>NUCLEOTIDE SEQUENCE [LARGE SCALE GENOMIC DNA]</scope>
    <source>
        <strain evidence="1">EP-1</strain>
        <tissue evidence="1">Whole</tissue>
    </source>
</reference>
<protein>
    <submittedName>
        <fullName evidence="1">Uncharacterized protein</fullName>
    </submittedName>
</protein>
<dbReference type="EMBL" id="JAXCGZ010011435">
    <property type="protein sequence ID" value="KAK7074838.1"/>
    <property type="molecule type" value="Genomic_DNA"/>
</dbReference>
<name>A0AAN8X5Q8_HALRR</name>
<sequence>MAATHMTTHQLKNPVESQTCYALLHAELLHNHHMKILPRGAPLRTNTEDIRKLNFREIYHNIHIAKYCSDELWLME</sequence>
<dbReference type="Proteomes" id="UP001381693">
    <property type="component" value="Unassembled WGS sequence"/>
</dbReference>
<keyword evidence="2" id="KW-1185">Reference proteome</keyword>
<dbReference type="AlphaFoldDB" id="A0AAN8X5Q8"/>
<comment type="caution">
    <text evidence="1">The sequence shown here is derived from an EMBL/GenBank/DDBJ whole genome shotgun (WGS) entry which is preliminary data.</text>
</comment>
<evidence type="ECO:0000313" key="2">
    <source>
        <dbReference type="Proteomes" id="UP001381693"/>
    </source>
</evidence>
<accession>A0AAN8X5Q8</accession>
<organism evidence="1 2">
    <name type="scientific">Halocaridina rubra</name>
    <name type="common">Hawaiian red shrimp</name>
    <dbReference type="NCBI Taxonomy" id="373956"/>
    <lineage>
        <taxon>Eukaryota</taxon>
        <taxon>Metazoa</taxon>
        <taxon>Ecdysozoa</taxon>
        <taxon>Arthropoda</taxon>
        <taxon>Crustacea</taxon>
        <taxon>Multicrustacea</taxon>
        <taxon>Malacostraca</taxon>
        <taxon>Eumalacostraca</taxon>
        <taxon>Eucarida</taxon>
        <taxon>Decapoda</taxon>
        <taxon>Pleocyemata</taxon>
        <taxon>Caridea</taxon>
        <taxon>Atyoidea</taxon>
        <taxon>Atyidae</taxon>
        <taxon>Halocaridina</taxon>
    </lineage>
</organism>
<proteinExistence type="predicted"/>
<gene>
    <name evidence="1" type="ORF">SK128_011569</name>
</gene>
<evidence type="ECO:0000313" key="1">
    <source>
        <dbReference type="EMBL" id="KAK7074838.1"/>
    </source>
</evidence>